<dbReference type="AlphaFoldDB" id="A0A7H0VF82"/>
<proteinExistence type="predicted"/>
<dbReference type="Gene3D" id="3.40.50.1980">
    <property type="entry name" value="Nitrogenase molybdenum iron protein domain"/>
    <property type="match status" value="2"/>
</dbReference>
<dbReference type="Proteomes" id="UP000516305">
    <property type="component" value="Chromosome"/>
</dbReference>
<keyword evidence="4" id="KW-1185">Reference proteome</keyword>
<dbReference type="KEGG" id="chyd:H4K34_00655"/>
<dbReference type="PANTHER" id="PTHR30535">
    <property type="entry name" value="VITAMIN B12-BINDING PROTEIN"/>
    <property type="match status" value="1"/>
</dbReference>
<dbReference type="InterPro" id="IPR054828">
    <property type="entry name" value="Vit_B12_bind_prot"/>
</dbReference>
<dbReference type="SUPFAM" id="SSF53807">
    <property type="entry name" value="Helical backbone' metal receptor"/>
    <property type="match status" value="1"/>
</dbReference>
<dbReference type="PROSITE" id="PS50983">
    <property type="entry name" value="FE_B12_PBP"/>
    <property type="match status" value="1"/>
</dbReference>
<evidence type="ECO:0000313" key="3">
    <source>
        <dbReference type="EMBL" id="QNR24380.1"/>
    </source>
</evidence>
<sequence length="259" mass="29287">MPEFRDQIGRSLILEVRPRRIISLVPSLTELIVDLGLESELIGLTSWCVHPTGLRERKTVIGGTKNPDIEQIKGLKPDLILANKEENLQEHIEELAQSIPVYVSDVRNLDQAIELISSLGTVVSKAKEAQAMADQAKALLQKLKVSENRRFLYFIWKEPYMVASTDTYSSALFEACGFVNAAPENKGRYPQLSLDEIDALKVDIIFLSSEPYHFNSGESKELSPYASKVWLVNGEFFTWYGSRILKSLHYLKQEPFALI</sequence>
<dbReference type="EMBL" id="CP060139">
    <property type="protein sequence ID" value="QNR24380.1"/>
    <property type="molecule type" value="Genomic_DNA"/>
</dbReference>
<dbReference type="RefSeq" id="WP_210758907.1">
    <property type="nucleotide sequence ID" value="NZ_CP060139.1"/>
</dbReference>
<evidence type="ECO:0000313" key="4">
    <source>
        <dbReference type="Proteomes" id="UP000516305"/>
    </source>
</evidence>
<evidence type="ECO:0000256" key="1">
    <source>
        <dbReference type="ARBA" id="ARBA00022729"/>
    </source>
</evidence>
<keyword evidence="1" id="KW-0732">Signal</keyword>
<name>A0A7H0VF82_9FLAO</name>
<protein>
    <submittedName>
        <fullName evidence="3">ABC transporter substrate-binding protein</fullName>
    </submittedName>
</protein>
<gene>
    <name evidence="3" type="ORF">H4K34_00655</name>
</gene>
<dbReference type="Pfam" id="PF01497">
    <property type="entry name" value="Peripla_BP_2"/>
    <property type="match status" value="1"/>
</dbReference>
<dbReference type="PANTHER" id="PTHR30535:SF35">
    <property type="entry name" value="PERIPLASMIC BINDING PROTEIN"/>
    <property type="match status" value="1"/>
</dbReference>
<organism evidence="3 4">
    <name type="scientific">Croceimicrobium hydrocarbonivorans</name>
    <dbReference type="NCBI Taxonomy" id="2761580"/>
    <lineage>
        <taxon>Bacteria</taxon>
        <taxon>Pseudomonadati</taxon>
        <taxon>Bacteroidota</taxon>
        <taxon>Flavobacteriia</taxon>
        <taxon>Flavobacteriales</taxon>
        <taxon>Owenweeksiaceae</taxon>
        <taxon>Croceimicrobium</taxon>
    </lineage>
</organism>
<accession>A0A7H0VF82</accession>
<reference evidence="3 4" key="1">
    <citation type="submission" date="2020-08" db="EMBL/GenBank/DDBJ databases">
        <title>Croceimicrobium hydrocarbonivorans gen. nov., sp. nov., a novel marine bacterium isolated from a bacterial consortium that degrades polyethylene terephthalate.</title>
        <authorList>
            <person name="Liu R."/>
        </authorList>
    </citation>
    <scope>NUCLEOTIDE SEQUENCE [LARGE SCALE GENOMIC DNA]</scope>
    <source>
        <strain evidence="3 4">A20-9</strain>
    </source>
</reference>
<feature type="domain" description="Fe/B12 periplasmic-binding" evidence="2">
    <location>
        <begin position="20"/>
        <end position="259"/>
    </location>
</feature>
<dbReference type="NCBIfam" id="NF038402">
    <property type="entry name" value="TroA_like"/>
    <property type="match status" value="1"/>
</dbReference>
<dbReference type="InterPro" id="IPR002491">
    <property type="entry name" value="ABC_transptr_periplasmic_BD"/>
</dbReference>
<dbReference type="InterPro" id="IPR050902">
    <property type="entry name" value="ABC_Transporter_SBP"/>
</dbReference>
<evidence type="ECO:0000259" key="2">
    <source>
        <dbReference type="PROSITE" id="PS50983"/>
    </source>
</evidence>